<dbReference type="Gene3D" id="1.10.443.10">
    <property type="entry name" value="Intergrase catalytic core"/>
    <property type="match status" value="1"/>
</dbReference>
<dbReference type="InterPro" id="IPR011010">
    <property type="entry name" value="DNA_brk_join_enz"/>
</dbReference>
<evidence type="ECO:0000256" key="2">
    <source>
        <dbReference type="ARBA" id="ARBA00023172"/>
    </source>
</evidence>
<dbReference type="SUPFAM" id="SSF56349">
    <property type="entry name" value="DNA breaking-rejoining enzymes"/>
    <property type="match status" value="1"/>
</dbReference>
<feature type="domain" description="Tyr recombinase" evidence="3">
    <location>
        <begin position="4"/>
        <end position="197"/>
    </location>
</feature>
<gene>
    <name evidence="4" type="ORF">S03H2_00229</name>
</gene>
<sequence>MNRSQFTTLTPEECDKLLHHLQHPPDNTAPPRVHHRNYTMALLMLDAGCRVGELVQLEQEQLYFPNAPVSALTIRSDQAKNKHERTIPISGPLNDAIQKMSVQWWLSDHNHGQRYAFYATWCMRPLTVRQTQRIITSAGKLSIGRDIHPHLLRHTFATRLMTKTSMRVVQQLLGHKNLSSTQVYTHPNGEDLKKAIDSLNPAE</sequence>
<dbReference type="PANTHER" id="PTHR30349">
    <property type="entry name" value="PHAGE INTEGRASE-RELATED"/>
    <property type="match status" value="1"/>
</dbReference>
<dbReference type="PANTHER" id="PTHR30349:SF41">
    <property type="entry name" value="INTEGRASE_RECOMBINASE PROTEIN MJ0367-RELATED"/>
    <property type="match status" value="1"/>
</dbReference>
<dbReference type="InterPro" id="IPR013762">
    <property type="entry name" value="Integrase-like_cat_sf"/>
</dbReference>
<dbReference type="CDD" id="cd00397">
    <property type="entry name" value="DNA_BRE_C"/>
    <property type="match status" value="1"/>
</dbReference>
<reference evidence="4" key="1">
    <citation type="journal article" date="2014" name="Front. Microbiol.">
        <title>High frequency of phylogenetically diverse reductive dehalogenase-homologous genes in deep subseafloor sedimentary metagenomes.</title>
        <authorList>
            <person name="Kawai M."/>
            <person name="Futagami T."/>
            <person name="Toyoda A."/>
            <person name="Takaki Y."/>
            <person name="Nishi S."/>
            <person name="Hori S."/>
            <person name="Arai W."/>
            <person name="Tsubouchi T."/>
            <person name="Morono Y."/>
            <person name="Uchiyama I."/>
            <person name="Ito T."/>
            <person name="Fujiyama A."/>
            <person name="Inagaki F."/>
            <person name="Takami H."/>
        </authorList>
    </citation>
    <scope>NUCLEOTIDE SEQUENCE</scope>
    <source>
        <strain evidence="4">Expedition CK06-06</strain>
    </source>
</reference>
<keyword evidence="2" id="KW-0233">DNA recombination</keyword>
<evidence type="ECO:0000313" key="4">
    <source>
        <dbReference type="EMBL" id="GAH25742.1"/>
    </source>
</evidence>
<evidence type="ECO:0000256" key="1">
    <source>
        <dbReference type="ARBA" id="ARBA00023125"/>
    </source>
</evidence>
<keyword evidence="1" id="KW-0238">DNA-binding</keyword>
<dbReference type="InterPro" id="IPR002104">
    <property type="entry name" value="Integrase_catalytic"/>
</dbReference>
<dbReference type="EMBL" id="BARU01000027">
    <property type="protein sequence ID" value="GAH25742.1"/>
    <property type="molecule type" value="Genomic_DNA"/>
</dbReference>
<accession>X1DZN6</accession>
<dbReference type="GO" id="GO:0006310">
    <property type="term" value="P:DNA recombination"/>
    <property type="evidence" value="ECO:0007669"/>
    <property type="project" value="UniProtKB-KW"/>
</dbReference>
<evidence type="ECO:0000259" key="3">
    <source>
        <dbReference type="PROSITE" id="PS51898"/>
    </source>
</evidence>
<dbReference type="GO" id="GO:0003677">
    <property type="term" value="F:DNA binding"/>
    <property type="evidence" value="ECO:0007669"/>
    <property type="project" value="UniProtKB-KW"/>
</dbReference>
<dbReference type="AlphaFoldDB" id="X1DZN6"/>
<proteinExistence type="predicted"/>
<dbReference type="GO" id="GO:0015074">
    <property type="term" value="P:DNA integration"/>
    <property type="evidence" value="ECO:0007669"/>
    <property type="project" value="InterPro"/>
</dbReference>
<dbReference type="Pfam" id="PF00589">
    <property type="entry name" value="Phage_integrase"/>
    <property type="match status" value="1"/>
</dbReference>
<dbReference type="InterPro" id="IPR050090">
    <property type="entry name" value="Tyrosine_recombinase_XerCD"/>
</dbReference>
<protein>
    <recommendedName>
        <fullName evidence="3">Tyr recombinase domain-containing protein</fullName>
    </recommendedName>
</protein>
<organism evidence="4">
    <name type="scientific">marine sediment metagenome</name>
    <dbReference type="NCBI Taxonomy" id="412755"/>
    <lineage>
        <taxon>unclassified sequences</taxon>
        <taxon>metagenomes</taxon>
        <taxon>ecological metagenomes</taxon>
    </lineage>
</organism>
<comment type="caution">
    <text evidence="4">The sequence shown here is derived from an EMBL/GenBank/DDBJ whole genome shotgun (WGS) entry which is preliminary data.</text>
</comment>
<dbReference type="PROSITE" id="PS51898">
    <property type="entry name" value="TYR_RECOMBINASE"/>
    <property type="match status" value="1"/>
</dbReference>
<name>X1DZN6_9ZZZZ</name>